<evidence type="ECO:0000313" key="2">
    <source>
        <dbReference type="EMBL" id="SEB93827.1"/>
    </source>
</evidence>
<dbReference type="EMBL" id="FNSA01000003">
    <property type="protein sequence ID" value="SEB93827.1"/>
    <property type="molecule type" value="Genomic_DNA"/>
</dbReference>
<dbReference type="STRING" id="57704.SAMN04489793_1150"/>
<keyword evidence="3" id="KW-1185">Reference proteome</keyword>
<dbReference type="Proteomes" id="UP000182241">
    <property type="component" value="Unassembled WGS sequence"/>
</dbReference>
<name>A0A1H4NF28_TSUTY</name>
<sequence>MGRRAGRSRGGASAVRARTRVPGAAAGVAPGSANRRVHFVPFHQRIRAASSGSGYQPAGATGGGRSARRGSANPAGTRVAGSFSTGTRRAGAGVRRARVEGATLTLTGPTSVLARIAMPRSCAGQAAVSSRIAISGGAATRTGGPQAPAPRLV</sequence>
<accession>A0A1H4NF28</accession>
<feature type="region of interest" description="Disordered" evidence="1">
    <location>
        <begin position="48"/>
        <end position="96"/>
    </location>
</feature>
<protein>
    <submittedName>
        <fullName evidence="2">Uncharacterized protein</fullName>
    </submittedName>
</protein>
<feature type="compositionally biased region" description="Low complexity" evidence="1">
    <location>
        <begin position="85"/>
        <end position="94"/>
    </location>
</feature>
<reference evidence="3" key="1">
    <citation type="submission" date="2016-10" db="EMBL/GenBank/DDBJ databases">
        <authorList>
            <person name="Varghese N."/>
            <person name="Submissions S."/>
        </authorList>
    </citation>
    <scope>NUCLEOTIDE SEQUENCE [LARGE SCALE GENOMIC DNA]</scope>
    <source>
        <strain evidence="3">DSM 44234</strain>
    </source>
</reference>
<proteinExistence type="predicted"/>
<evidence type="ECO:0000313" key="3">
    <source>
        <dbReference type="Proteomes" id="UP000182241"/>
    </source>
</evidence>
<organism evidence="2 3">
    <name type="scientific">Tsukamurella tyrosinosolvens</name>
    <dbReference type="NCBI Taxonomy" id="57704"/>
    <lineage>
        <taxon>Bacteria</taxon>
        <taxon>Bacillati</taxon>
        <taxon>Actinomycetota</taxon>
        <taxon>Actinomycetes</taxon>
        <taxon>Mycobacteriales</taxon>
        <taxon>Tsukamurellaceae</taxon>
        <taxon>Tsukamurella</taxon>
    </lineage>
</organism>
<gene>
    <name evidence="2" type="ORF">SAMN04489793_1150</name>
</gene>
<dbReference type="AlphaFoldDB" id="A0A1H4NF28"/>
<evidence type="ECO:0000256" key="1">
    <source>
        <dbReference type="SAM" id="MobiDB-lite"/>
    </source>
</evidence>